<evidence type="ECO:0000313" key="2">
    <source>
        <dbReference type="Proteomes" id="UP001153069"/>
    </source>
</evidence>
<evidence type="ECO:0000313" key="1">
    <source>
        <dbReference type="EMBL" id="CAB9522887.1"/>
    </source>
</evidence>
<name>A0A9N8EKS0_9STRA</name>
<organism evidence="1 2">
    <name type="scientific">Seminavis robusta</name>
    <dbReference type="NCBI Taxonomy" id="568900"/>
    <lineage>
        <taxon>Eukaryota</taxon>
        <taxon>Sar</taxon>
        <taxon>Stramenopiles</taxon>
        <taxon>Ochrophyta</taxon>
        <taxon>Bacillariophyta</taxon>
        <taxon>Bacillariophyceae</taxon>
        <taxon>Bacillariophycidae</taxon>
        <taxon>Naviculales</taxon>
        <taxon>Naviculaceae</taxon>
        <taxon>Seminavis</taxon>
    </lineage>
</organism>
<accession>A0A9N8EKS0</accession>
<reference evidence="1" key="1">
    <citation type="submission" date="2020-06" db="EMBL/GenBank/DDBJ databases">
        <authorList>
            <consortium name="Plant Systems Biology data submission"/>
        </authorList>
    </citation>
    <scope>NUCLEOTIDE SEQUENCE</scope>
    <source>
        <strain evidence="1">D6</strain>
    </source>
</reference>
<dbReference type="AlphaFoldDB" id="A0A9N8EKS0"/>
<proteinExistence type="predicted"/>
<gene>
    <name evidence="1" type="ORF">SEMRO_1354_G265420.1</name>
</gene>
<keyword evidence="2" id="KW-1185">Reference proteome</keyword>
<dbReference type="EMBL" id="CAICTM010001352">
    <property type="protein sequence ID" value="CAB9522887.1"/>
    <property type="molecule type" value="Genomic_DNA"/>
</dbReference>
<comment type="caution">
    <text evidence="1">The sequence shown here is derived from an EMBL/GenBank/DDBJ whole genome shotgun (WGS) entry which is preliminary data.</text>
</comment>
<sequence>MKTKCVPTPVVRIVKCDCGKFEAKAENESFQSVICHCHGCVASKRLMIKNPDCFEGVPLSLYLAKNVEFLTDVKAPETSSKFGFVKVGEHGKLPRIYCKSCNSHVMNLPVKGVVAFNRYCMYEADGITKYNPEGLLNVNAKHSFDPSKVPEPKHDTFGPIGSVLWEIAPSMIATKLPGAADISKDHKGLFPDPSTMEVAEITW</sequence>
<dbReference type="Proteomes" id="UP001153069">
    <property type="component" value="Unassembled WGS sequence"/>
</dbReference>
<protein>
    <submittedName>
        <fullName evidence="1">Uncharacterized protein</fullName>
    </submittedName>
</protein>